<keyword evidence="3" id="KW-0732">Signal</keyword>
<dbReference type="PROSITE" id="PS51670">
    <property type="entry name" value="SHKT"/>
    <property type="match status" value="1"/>
</dbReference>
<dbReference type="AlphaFoldDB" id="A0A6P8HCB3"/>
<keyword evidence="5" id="KW-1185">Reference proteome</keyword>
<dbReference type="InterPro" id="IPR003582">
    <property type="entry name" value="ShKT_dom"/>
</dbReference>
<dbReference type="GeneID" id="116287770"/>
<dbReference type="Gene3D" id="1.10.10.1940">
    <property type="match status" value="1"/>
</dbReference>
<keyword evidence="1" id="KW-0800">Toxin</keyword>
<feature type="signal peptide" evidence="3">
    <location>
        <begin position="1"/>
        <end position="22"/>
    </location>
</feature>
<evidence type="ECO:0000313" key="6">
    <source>
        <dbReference type="RefSeq" id="XP_031550317.1"/>
    </source>
</evidence>
<proteinExistence type="predicted"/>
<evidence type="ECO:0000256" key="1">
    <source>
        <dbReference type="ARBA" id="ARBA00022656"/>
    </source>
</evidence>
<dbReference type="GO" id="GO:0090729">
    <property type="term" value="F:toxin activity"/>
    <property type="evidence" value="ECO:0007669"/>
    <property type="project" value="UniProtKB-KW"/>
</dbReference>
<feature type="domain" description="ShKT" evidence="4">
    <location>
        <begin position="159"/>
        <end position="199"/>
    </location>
</feature>
<evidence type="ECO:0000256" key="3">
    <source>
        <dbReference type="SAM" id="SignalP"/>
    </source>
</evidence>
<dbReference type="RefSeq" id="XP_031550318.1">
    <property type="nucleotide sequence ID" value="XM_031694458.1"/>
</dbReference>
<evidence type="ECO:0000259" key="4">
    <source>
        <dbReference type="PROSITE" id="PS51670"/>
    </source>
</evidence>
<dbReference type="RefSeq" id="XP_031550317.1">
    <property type="nucleotide sequence ID" value="XM_031694457.1"/>
</dbReference>
<evidence type="ECO:0000313" key="7">
    <source>
        <dbReference type="RefSeq" id="XP_031550318.1"/>
    </source>
</evidence>
<dbReference type="OrthoDB" id="5781878at2759"/>
<evidence type="ECO:0000256" key="2">
    <source>
        <dbReference type="PROSITE-ProRule" id="PRU01005"/>
    </source>
</evidence>
<evidence type="ECO:0000313" key="5">
    <source>
        <dbReference type="Proteomes" id="UP000515163"/>
    </source>
</evidence>
<reference evidence="6 7" key="1">
    <citation type="submission" date="2025-04" db="UniProtKB">
        <authorList>
            <consortium name="RefSeq"/>
        </authorList>
    </citation>
    <scope>IDENTIFICATION</scope>
    <source>
        <tissue evidence="6 7">Tentacle</tissue>
    </source>
</reference>
<comment type="caution">
    <text evidence="2">Lacks conserved residue(s) required for the propagation of feature annotation.</text>
</comment>
<gene>
    <name evidence="6 7" type="primary">LOC116287770</name>
</gene>
<protein>
    <submittedName>
        <fullName evidence="6 7">Uncharacterized protein LOC116287770 isoform X1</fullName>
    </submittedName>
</protein>
<dbReference type="Proteomes" id="UP000515163">
    <property type="component" value="Unplaced"/>
</dbReference>
<accession>A0A6P8HCB3</accession>
<dbReference type="Pfam" id="PF01549">
    <property type="entry name" value="ShK"/>
    <property type="match status" value="1"/>
</dbReference>
<name>A0A6P8HCB3_ACTTE</name>
<organism evidence="5 6">
    <name type="scientific">Actinia tenebrosa</name>
    <name type="common">Australian red waratah sea anemone</name>
    <dbReference type="NCBI Taxonomy" id="6105"/>
    <lineage>
        <taxon>Eukaryota</taxon>
        <taxon>Metazoa</taxon>
        <taxon>Cnidaria</taxon>
        <taxon>Anthozoa</taxon>
        <taxon>Hexacorallia</taxon>
        <taxon>Actiniaria</taxon>
        <taxon>Actiniidae</taxon>
        <taxon>Actinia</taxon>
    </lineage>
</organism>
<dbReference type="KEGG" id="aten:116287770"/>
<sequence length="203" mass="22072">MNQVISLCTVLVICQSWTGRAAIVPGIMDLLNIDVTTLPTVVNTWPPTKPGQVNSPPCTKTKYGCCRDWHTPSPGPNEEGCAKKLCYDDFPGDCLIKKMTKTLDCTPGGYDFKHCTYRCGVCKLPASPISRCQRLNPASGCCWDGTIPLDRYGSGCQPCEDLFPHTCQQFVHVSGGCDSGSLGIRNFMMTKCPKTCGLCVYGL</sequence>
<feature type="chain" id="PRO_5044653039" evidence="3">
    <location>
        <begin position="23"/>
        <end position="203"/>
    </location>
</feature>